<keyword evidence="1" id="KW-1133">Transmembrane helix</keyword>
<organism evidence="2 3">
    <name type="scientific">Thomasclavelia ramosa</name>
    <dbReference type="NCBI Taxonomy" id="1547"/>
    <lineage>
        <taxon>Bacteria</taxon>
        <taxon>Bacillati</taxon>
        <taxon>Bacillota</taxon>
        <taxon>Erysipelotrichia</taxon>
        <taxon>Erysipelotrichales</taxon>
        <taxon>Coprobacillaceae</taxon>
        <taxon>Thomasclavelia</taxon>
    </lineage>
</organism>
<comment type="caution">
    <text evidence="2">The sequence shown here is derived from an EMBL/GenBank/DDBJ whole genome shotgun (WGS) entry which is preliminary data.</text>
</comment>
<evidence type="ECO:0000256" key="1">
    <source>
        <dbReference type="SAM" id="Phobius"/>
    </source>
</evidence>
<evidence type="ECO:0000313" key="2">
    <source>
        <dbReference type="EMBL" id="RGD81523.1"/>
    </source>
</evidence>
<dbReference type="Proteomes" id="UP000261032">
    <property type="component" value="Unassembled WGS sequence"/>
</dbReference>
<name>A0A3E3EA73_9FIRM</name>
<proteinExistence type="predicted"/>
<feature type="transmembrane region" description="Helical" evidence="1">
    <location>
        <begin position="18"/>
        <end position="39"/>
    </location>
</feature>
<accession>A0A3E3EA73</accession>
<sequence length="268" mass="31621">MKRTVYSNLYMEITLGEILVSIAIFLVLIGIGHLIYGNIDDKSVIKKYETAQIIEDNKEKLDYLINTKFGNVLVSSTFKTSDKDAVKFDEINGKYAFIKRVKERNTMHTRTVCSGSGKNNICRTETYWTWDYVDSDRKYAKNIDFLGYSFDVEKLLNQVPKKNLKLSEKIYKQKYKKIKDKYVYETSDVRYYYEYIPLNFKATIFTNTRDKEIFKDYTLFYEKTPEQAVENIKSTTKTSKLLFIVVWSLMSAGVIFWYISLDNNYLED</sequence>
<gene>
    <name evidence="2" type="ORF">DXB93_14485</name>
</gene>
<keyword evidence="1" id="KW-0472">Membrane</keyword>
<feature type="transmembrane region" description="Helical" evidence="1">
    <location>
        <begin position="241"/>
        <end position="259"/>
    </location>
</feature>
<keyword evidence="1" id="KW-0812">Transmembrane</keyword>
<evidence type="ECO:0000313" key="3">
    <source>
        <dbReference type="Proteomes" id="UP000261032"/>
    </source>
</evidence>
<dbReference type="RefSeq" id="WP_117582270.1">
    <property type="nucleotide sequence ID" value="NZ_CP176642.1"/>
</dbReference>
<protein>
    <submittedName>
        <fullName evidence="2">Uncharacterized protein</fullName>
    </submittedName>
</protein>
<reference evidence="2 3" key="1">
    <citation type="submission" date="2018-08" db="EMBL/GenBank/DDBJ databases">
        <title>A genome reference for cultivated species of the human gut microbiota.</title>
        <authorList>
            <person name="Zou Y."/>
            <person name="Xue W."/>
            <person name="Luo G."/>
        </authorList>
    </citation>
    <scope>NUCLEOTIDE SEQUENCE [LARGE SCALE GENOMIC DNA]</scope>
    <source>
        <strain evidence="2 3">OM06-4</strain>
    </source>
</reference>
<dbReference type="EMBL" id="QUSL01000027">
    <property type="protein sequence ID" value="RGD81523.1"/>
    <property type="molecule type" value="Genomic_DNA"/>
</dbReference>
<dbReference type="AlphaFoldDB" id="A0A3E3EA73"/>